<protein>
    <submittedName>
        <fullName evidence="1">Uncharacterized protein</fullName>
    </submittedName>
</protein>
<gene>
    <name evidence="1" type="ORF">RIEGSTA812A_PEG_361</name>
</gene>
<name>A0A484H9P5_9ZZZZ</name>
<organism evidence="1">
    <name type="scientific">invertebrate metagenome</name>
    <dbReference type="NCBI Taxonomy" id="1711999"/>
    <lineage>
        <taxon>unclassified sequences</taxon>
        <taxon>metagenomes</taxon>
        <taxon>organismal metagenomes</taxon>
    </lineage>
</organism>
<dbReference type="AlphaFoldDB" id="A0A484H9P5"/>
<evidence type="ECO:0000313" key="1">
    <source>
        <dbReference type="EMBL" id="VBB68888.1"/>
    </source>
</evidence>
<proteinExistence type="predicted"/>
<dbReference type="EMBL" id="LR026963">
    <property type="protein sequence ID" value="VBB68888.1"/>
    <property type="molecule type" value="Genomic_DNA"/>
</dbReference>
<accession>A0A484H9P5</accession>
<sequence length="64" mass="7207">MCENDVSAYPDLTDSSYALCVQTTTEIGCMVNESDVHSVFIVLIPHCLFHPQQTERWGDCMMHG</sequence>
<reference evidence="1" key="1">
    <citation type="submission" date="2018-10" db="EMBL/GenBank/DDBJ databases">
        <authorList>
            <person name="Gruber-Vodicka H."/>
            <person name="Jaeckle O."/>
        </authorList>
    </citation>
    <scope>NUCLEOTIDE SEQUENCE</scope>
</reference>